<dbReference type="AlphaFoldDB" id="A0A8S8XCY9"/>
<gene>
    <name evidence="17" type="primary">cysG</name>
    <name evidence="17" type="ORF">TMPK1_35700</name>
</gene>
<dbReference type="PANTHER" id="PTHR45790:SF3">
    <property type="entry name" value="S-ADENOSYL-L-METHIONINE-DEPENDENT UROPORPHYRINOGEN III METHYLTRANSFERASE, CHLOROPLASTIC"/>
    <property type="match status" value="1"/>
</dbReference>
<dbReference type="EMBL" id="BOPV01000001">
    <property type="protein sequence ID" value="GIL41333.1"/>
    <property type="molecule type" value="Genomic_DNA"/>
</dbReference>
<evidence type="ECO:0000256" key="11">
    <source>
        <dbReference type="ARBA" id="ARBA00023268"/>
    </source>
</evidence>
<dbReference type="InterPro" id="IPR012409">
    <property type="entry name" value="Sirohaem_synth"/>
</dbReference>
<feature type="domain" description="Tetrapyrrole methylase" evidence="15">
    <location>
        <begin position="192"/>
        <end position="402"/>
    </location>
</feature>
<keyword evidence="9" id="KW-0456">Lyase</keyword>
<dbReference type="Pfam" id="PF13241">
    <property type="entry name" value="NAD_binding_7"/>
    <property type="match status" value="1"/>
</dbReference>
<dbReference type="Gene3D" id="3.30.950.10">
    <property type="entry name" value="Methyltransferase, Cobalt-precorrin-4 Transmethylase, Domain 2"/>
    <property type="match status" value="1"/>
</dbReference>
<proteinExistence type="inferred from homology"/>
<sequence>MNALPEFPIFLRTATALVVGDGPDATAKVALLRSAGLDVTQHADTRDFAGFRLVVLACEQPERYLAPARAAGALVNVVDRPDLCDWTMPAIVTRGAVTVAIGSGGTAPALARDLRARVEAAIPPAYAKLADWCSKQRDLVRRRVHGRDARRRLWQDVLDGAETRAVLAGDSLRADALLARRLAGNPSPRGEVALVGAGPGDPTLLTLVARHAIERADVILHDALVSDAVLNLARREAVRISVGKRCGRHSASQAAINRLLVAQARKGLRVVRLKGGDPLLFGRAAEELDALAAAGFPVQIVPGITAVSAAAARLQMPLTHRGVARGLTLVTGHGKDGPALDHDWDALANCDATLAVYMGARGIGRIAAKLIEAGRAPSTPVVAIENATRDGERSITATLADIADRLGETDGPVLIVIGEVVALAAERATMARAAA</sequence>
<evidence type="ECO:0000256" key="14">
    <source>
        <dbReference type="RuleBase" id="RU003960"/>
    </source>
</evidence>
<evidence type="ECO:0000313" key="17">
    <source>
        <dbReference type="EMBL" id="GIL41333.1"/>
    </source>
</evidence>
<dbReference type="Pfam" id="PF10414">
    <property type="entry name" value="CysG_dimeriser"/>
    <property type="match status" value="1"/>
</dbReference>
<dbReference type="GO" id="GO:0004851">
    <property type="term" value="F:uroporphyrin-III C-methyltransferase activity"/>
    <property type="evidence" value="ECO:0007669"/>
    <property type="project" value="UniProtKB-EC"/>
</dbReference>
<keyword evidence="7" id="KW-0560">Oxidoreductase</keyword>
<feature type="active site" description="Proton donor" evidence="13">
    <location>
        <position position="244"/>
    </location>
</feature>
<dbReference type="GO" id="GO:0051287">
    <property type="term" value="F:NAD binding"/>
    <property type="evidence" value="ECO:0007669"/>
    <property type="project" value="InterPro"/>
</dbReference>
<feature type="domain" description="Sirohaem synthase dimerisation" evidence="16">
    <location>
        <begin position="125"/>
        <end position="182"/>
    </location>
</feature>
<evidence type="ECO:0000256" key="1">
    <source>
        <dbReference type="ARBA" id="ARBA00005879"/>
    </source>
</evidence>
<keyword evidence="6" id="KW-0949">S-adenosyl-L-methionine</keyword>
<dbReference type="NCBIfam" id="NF004790">
    <property type="entry name" value="PRK06136.1"/>
    <property type="match status" value="1"/>
</dbReference>
<dbReference type="GO" id="GO:0032259">
    <property type="term" value="P:methylation"/>
    <property type="evidence" value="ECO:0007669"/>
    <property type="project" value="UniProtKB-KW"/>
</dbReference>
<keyword evidence="8" id="KW-0520">NAD</keyword>
<evidence type="ECO:0000259" key="15">
    <source>
        <dbReference type="Pfam" id="PF00590"/>
    </source>
</evidence>
<evidence type="ECO:0000256" key="13">
    <source>
        <dbReference type="PIRSR" id="PIRSR036426-1"/>
    </source>
</evidence>
<dbReference type="FunFam" id="3.40.1010.10:FF:000001">
    <property type="entry name" value="Siroheme synthase"/>
    <property type="match status" value="1"/>
</dbReference>
<evidence type="ECO:0000256" key="9">
    <source>
        <dbReference type="ARBA" id="ARBA00023239"/>
    </source>
</evidence>
<dbReference type="InterPro" id="IPR014777">
    <property type="entry name" value="4pyrrole_Mease_sub1"/>
</dbReference>
<dbReference type="GO" id="GO:0009236">
    <property type="term" value="P:cobalamin biosynthetic process"/>
    <property type="evidence" value="ECO:0007669"/>
    <property type="project" value="UniProtKB-KW"/>
</dbReference>
<dbReference type="GO" id="GO:0019354">
    <property type="term" value="P:siroheme biosynthetic process"/>
    <property type="evidence" value="ECO:0007669"/>
    <property type="project" value="InterPro"/>
</dbReference>
<dbReference type="InterPro" id="IPR006367">
    <property type="entry name" value="Sirohaem_synthase_N"/>
</dbReference>
<dbReference type="Gene3D" id="1.10.8.210">
    <property type="entry name" value="Sirohaem synthase, dimerisation domain"/>
    <property type="match status" value="1"/>
</dbReference>
<keyword evidence="4 14" id="KW-0489">Methyltransferase</keyword>
<comment type="pathway">
    <text evidence="12">Porphyrin-containing compound metabolism; siroheme biosynthesis; precorrin-2 from uroporphyrinogen III: step 1/1.</text>
</comment>
<dbReference type="GO" id="GO:0051266">
    <property type="term" value="F:sirohydrochlorin ferrochelatase activity"/>
    <property type="evidence" value="ECO:0007669"/>
    <property type="project" value="InterPro"/>
</dbReference>
<evidence type="ECO:0000256" key="12">
    <source>
        <dbReference type="ARBA" id="ARBA00025705"/>
    </source>
</evidence>
<dbReference type="RefSeq" id="WP_420244776.1">
    <property type="nucleotide sequence ID" value="NZ_BOPV01000001.1"/>
</dbReference>
<evidence type="ECO:0000256" key="8">
    <source>
        <dbReference type="ARBA" id="ARBA00023027"/>
    </source>
</evidence>
<dbReference type="InterPro" id="IPR014776">
    <property type="entry name" value="4pyrrole_Mease_sub2"/>
</dbReference>
<dbReference type="InterPro" id="IPR050161">
    <property type="entry name" value="Siro_Cobalamin_biosynth"/>
</dbReference>
<dbReference type="InterPro" id="IPR006366">
    <property type="entry name" value="CobA/CysG_C"/>
</dbReference>
<dbReference type="NCBIfam" id="TIGR01469">
    <property type="entry name" value="cobA_cysG_Cterm"/>
    <property type="match status" value="1"/>
</dbReference>
<dbReference type="SUPFAM" id="SSF53790">
    <property type="entry name" value="Tetrapyrrole methylase"/>
    <property type="match status" value="1"/>
</dbReference>
<dbReference type="PANTHER" id="PTHR45790">
    <property type="entry name" value="SIROHEME SYNTHASE-RELATED"/>
    <property type="match status" value="1"/>
</dbReference>
<comment type="caution">
    <text evidence="17">The sequence shown here is derived from an EMBL/GenBank/DDBJ whole genome shotgun (WGS) entry which is preliminary data.</text>
</comment>
<organism evidence="17 18">
    <name type="scientific">Roseiterribacter gracilis</name>
    <dbReference type="NCBI Taxonomy" id="2812848"/>
    <lineage>
        <taxon>Bacteria</taxon>
        <taxon>Pseudomonadati</taxon>
        <taxon>Pseudomonadota</taxon>
        <taxon>Alphaproteobacteria</taxon>
        <taxon>Rhodospirillales</taxon>
        <taxon>Roseiterribacteraceae</taxon>
        <taxon>Roseiterribacter</taxon>
    </lineage>
</organism>
<dbReference type="InterPro" id="IPR035996">
    <property type="entry name" value="4pyrrol_Methylase_sf"/>
</dbReference>
<dbReference type="PIRSF" id="PIRSF036426">
    <property type="entry name" value="Sirohaem_synth"/>
    <property type="match status" value="1"/>
</dbReference>
<dbReference type="InterPro" id="IPR037115">
    <property type="entry name" value="Sirohaem_synt_dimer_dom_sf"/>
</dbReference>
<evidence type="ECO:0000259" key="16">
    <source>
        <dbReference type="Pfam" id="PF10414"/>
    </source>
</evidence>
<accession>A0A8S8XCY9</accession>
<keyword evidence="5 14" id="KW-0808">Transferase</keyword>
<dbReference type="CDD" id="cd11642">
    <property type="entry name" value="SUMT"/>
    <property type="match status" value="1"/>
</dbReference>
<keyword evidence="10" id="KW-0627">Porphyrin biosynthesis</keyword>
<dbReference type="EC" id="2.1.1.107" evidence="2"/>
<dbReference type="InterPro" id="IPR019478">
    <property type="entry name" value="Sirohaem_synthase_dimer_dom"/>
</dbReference>
<dbReference type="Gene3D" id="3.40.1010.10">
    <property type="entry name" value="Cobalt-precorrin-4 Transmethylase, Domain 1"/>
    <property type="match status" value="1"/>
</dbReference>
<evidence type="ECO:0000256" key="6">
    <source>
        <dbReference type="ARBA" id="ARBA00022691"/>
    </source>
</evidence>
<evidence type="ECO:0000256" key="7">
    <source>
        <dbReference type="ARBA" id="ARBA00023002"/>
    </source>
</evidence>
<dbReference type="Proteomes" id="UP000681075">
    <property type="component" value="Unassembled WGS sequence"/>
</dbReference>
<dbReference type="GO" id="GO:0043115">
    <property type="term" value="F:precorrin-2 dehydrogenase activity"/>
    <property type="evidence" value="ECO:0007669"/>
    <property type="project" value="InterPro"/>
</dbReference>
<evidence type="ECO:0000256" key="2">
    <source>
        <dbReference type="ARBA" id="ARBA00012162"/>
    </source>
</evidence>
<dbReference type="Gene3D" id="3.30.160.110">
    <property type="entry name" value="Siroheme synthase, domain 2"/>
    <property type="match status" value="1"/>
</dbReference>
<feature type="active site" description="Proton acceptor" evidence="13">
    <location>
        <position position="222"/>
    </location>
</feature>
<dbReference type="NCBIfam" id="TIGR01470">
    <property type="entry name" value="cysG_Nterm"/>
    <property type="match status" value="1"/>
</dbReference>
<reference evidence="17" key="1">
    <citation type="submission" date="2021-02" db="EMBL/GenBank/DDBJ databases">
        <title>Genome sequence of Rhodospirillales sp. strain TMPK1 isolated from soil.</title>
        <authorList>
            <person name="Nakai R."/>
            <person name="Kusada H."/>
            <person name="Tamaki H."/>
        </authorList>
    </citation>
    <scope>NUCLEOTIDE SEQUENCE</scope>
    <source>
        <strain evidence="17">TMPK1</strain>
    </source>
</reference>
<dbReference type="Pfam" id="PF00590">
    <property type="entry name" value="TP_methylase"/>
    <property type="match status" value="1"/>
</dbReference>
<dbReference type="InterPro" id="IPR000878">
    <property type="entry name" value="4pyrrol_Mease"/>
</dbReference>
<evidence type="ECO:0000256" key="10">
    <source>
        <dbReference type="ARBA" id="ARBA00023244"/>
    </source>
</evidence>
<keyword evidence="18" id="KW-1185">Reference proteome</keyword>
<dbReference type="NCBIfam" id="NF007922">
    <property type="entry name" value="PRK10637.1"/>
    <property type="match status" value="1"/>
</dbReference>
<name>A0A8S8XCY9_9PROT</name>
<evidence type="ECO:0000256" key="4">
    <source>
        <dbReference type="ARBA" id="ARBA00022603"/>
    </source>
</evidence>
<comment type="similarity">
    <text evidence="1 14">Belongs to the precorrin methyltransferase family.</text>
</comment>
<dbReference type="SUPFAM" id="SSF75615">
    <property type="entry name" value="Siroheme synthase middle domains-like"/>
    <property type="match status" value="1"/>
</dbReference>
<evidence type="ECO:0000313" key="18">
    <source>
        <dbReference type="Proteomes" id="UP000681075"/>
    </source>
</evidence>
<evidence type="ECO:0000256" key="3">
    <source>
        <dbReference type="ARBA" id="ARBA00022573"/>
    </source>
</evidence>
<keyword evidence="3" id="KW-0169">Cobalamin biosynthesis</keyword>
<keyword evidence="11" id="KW-0511">Multifunctional enzyme</keyword>
<protein>
    <recommendedName>
        <fullName evidence="2">uroporphyrinogen-III C-methyltransferase</fullName>
        <ecNumber evidence="2">2.1.1.107</ecNumber>
    </recommendedName>
</protein>
<dbReference type="InterPro" id="IPR003043">
    <property type="entry name" value="Uropor_MeTrfase_CS"/>
</dbReference>
<dbReference type="PROSITE" id="PS00840">
    <property type="entry name" value="SUMT_2"/>
    <property type="match status" value="1"/>
</dbReference>
<evidence type="ECO:0000256" key="5">
    <source>
        <dbReference type="ARBA" id="ARBA00022679"/>
    </source>
</evidence>